<sequence>MSGAAVGTGRVERDRAEDARLGQHGVQFAHEGTPDRHGRAGVVHEGEAQPAFARRAQHGQPDVRVRAEPGDAVGRRPLVQEPGAGRRHRALQRAQGALEGE</sequence>
<protein>
    <submittedName>
        <fullName evidence="2">Uncharacterized protein</fullName>
    </submittedName>
</protein>
<feature type="region of interest" description="Disordered" evidence="1">
    <location>
        <begin position="1"/>
        <end position="40"/>
    </location>
</feature>
<feature type="non-terminal residue" evidence="2">
    <location>
        <position position="101"/>
    </location>
</feature>
<gene>
    <name evidence="2" type="ORF">BM536_011145</name>
</gene>
<evidence type="ECO:0000256" key="1">
    <source>
        <dbReference type="SAM" id="MobiDB-lite"/>
    </source>
</evidence>
<proteinExistence type="predicted"/>
<organism evidence="2 3">
    <name type="scientific">Streptomyces phaeoluteigriseus</name>
    <dbReference type="NCBI Taxonomy" id="114686"/>
    <lineage>
        <taxon>Bacteria</taxon>
        <taxon>Bacillati</taxon>
        <taxon>Actinomycetota</taxon>
        <taxon>Actinomycetes</taxon>
        <taxon>Kitasatosporales</taxon>
        <taxon>Streptomycetaceae</taxon>
        <taxon>Streptomyces</taxon>
        <taxon>Streptomyces aurantiacus group</taxon>
    </lineage>
</organism>
<accession>A0A1V6MS91</accession>
<reference evidence="3" key="1">
    <citation type="submission" date="2016-11" db="EMBL/GenBank/DDBJ databases">
        <authorList>
            <person name="Schniete J.K."/>
            <person name="Salih T."/>
            <person name="Algora Gallardo L."/>
            <person name="Martinez Fernandez S."/>
            <person name="Herron P.R."/>
        </authorList>
    </citation>
    <scope>NUCLEOTIDE SEQUENCE [LARGE SCALE GENOMIC DNA]</scope>
    <source>
        <strain evidence="3">DSM 41896</strain>
    </source>
</reference>
<dbReference type="EMBL" id="MPOH02000011">
    <property type="protein sequence ID" value="OQD55215.1"/>
    <property type="molecule type" value="Genomic_DNA"/>
</dbReference>
<feature type="region of interest" description="Disordered" evidence="1">
    <location>
        <begin position="53"/>
        <end position="101"/>
    </location>
</feature>
<name>A0A1V6MS91_9ACTN</name>
<reference evidence="2 3" key="2">
    <citation type="submission" date="2017-02" db="EMBL/GenBank/DDBJ databases">
        <title>Draft genome sequence of Streptomyces phaeoluteigriseus type strain DSM41896.</title>
        <authorList>
            <person name="Salih T.S."/>
            <person name="Algora Gallardo L."/>
            <person name="Melo Santos T."/>
            <person name="Filgueira Martinez S."/>
            <person name="Herron P.R."/>
        </authorList>
    </citation>
    <scope>NUCLEOTIDE SEQUENCE [LARGE SCALE GENOMIC DNA]</scope>
    <source>
        <strain evidence="2 3">DSM 41896</strain>
    </source>
</reference>
<feature type="compositionally biased region" description="Basic and acidic residues" evidence="1">
    <location>
        <begin position="10"/>
        <end position="21"/>
    </location>
</feature>
<evidence type="ECO:0000313" key="3">
    <source>
        <dbReference type="Proteomes" id="UP000184286"/>
    </source>
</evidence>
<comment type="caution">
    <text evidence="2">The sequence shown here is derived from an EMBL/GenBank/DDBJ whole genome shotgun (WGS) entry which is preliminary data.</text>
</comment>
<dbReference type="AlphaFoldDB" id="A0A1V6MS91"/>
<evidence type="ECO:0000313" key="2">
    <source>
        <dbReference type="EMBL" id="OQD55215.1"/>
    </source>
</evidence>
<dbReference type="Proteomes" id="UP000184286">
    <property type="component" value="Unassembled WGS sequence"/>
</dbReference>